<comment type="function">
    <text evidence="6">Catalyzes the 2'-O-methylation of the ribose of cytidine 1402 (C1402) in 16S rRNA.</text>
</comment>
<organism evidence="8 9">
    <name type="scientific">SAR86 cluster bacterium</name>
    <dbReference type="NCBI Taxonomy" id="2030880"/>
    <lineage>
        <taxon>Bacteria</taxon>
        <taxon>Pseudomonadati</taxon>
        <taxon>Pseudomonadota</taxon>
        <taxon>Gammaproteobacteria</taxon>
        <taxon>SAR86 cluster</taxon>
    </lineage>
</organism>
<dbReference type="Gene3D" id="3.30.950.10">
    <property type="entry name" value="Methyltransferase, Cobalt-precorrin-4 Transmethylase, Domain 2"/>
    <property type="match status" value="1"/>
</dbReference>
<evidence type="ECO:0000256" key="1">
    <source>
        <dbReference type="ARBA" id="ARBA00022490"/>
    </source>
</evidence>
<feature type="domain" description="Tetrapyrrole methylase" evidence="7">
    <location>
        <begin position="1"/>
        <end position="201"/>
    </location>
</feature>
<protein>
    <recommendedName>
        <fullName evidence="6">Ribosomal RNA small subunit methyltransferase I</fullName>
        <ecNumber evidence="6">2.1.1.198</ecNumber>
    </recommendedName>
    <alternativeName>
        <fullName evidence="6">16S rRNA 2'-O-ribose C1402 methyltransferase</fullName>
    </alternativeName>
    <alternativeName>
        <fullName evidence="6">rRNA (cytidine-2'-O-)-methyltransferase RsmI</fullName>
    </alternativeName>
</protein>
<dbReference type="PROSITE" id="PS01296">
    <property type="entry name" value="RSMI"/>
    <property type="match status" value="1"/>
</dbReference>
<dbReference type="GO" id="GO:0005737">
    <property type="term" value="C:cytoplasm"/>
    <property type="evidence" value="ECO:0007669"/>
    <property type="project" value="UniProtKB-SubCell"/>
</dbReference>
<name>A0A838XZJ7_9GAMM</name>
<comment type="subcellular location">
    <subcellularLocation>
        <location evidence="6">Cytoplasm</location>
    </subcellularLocation>
</comment>
<dbReference type="SUPFAM" id="SSF53790">
    <property type="entry name" value="Tetrapyrrole methylase"/>
    <property type="match status" value="1"/>
</dbReference>
<dbReference type="Proteomes" id="UP000551848">
    <property type="component" value="Unassembled WGS sequence"/>
</dbReference>
<dbReference type="PANTHER" id="PTHR46111:SF1">
    <property type="entry name" value="RIBOSOMAL RNA SMALL SUBUNIT METHYLTRANSFERASE I"/>
    <property type="match status" value="1"/>
</dbReference>
<dbReference type="NCBIfam" id="TIGR00096">
    <property type="entry name" value="16S rRNA (cytidine(1402)-2'-O)-methyltransferase"/>
    <property type="match status" value="1"/>
</dbReference>
<dbReference type="GO" id="GO:0070677">
    <property type="term" value="F:rRNA (cytosine-2'-O-)-methyltransferase activity"/>
    <property type="evidence" value="ECO:0007669"/>
    <property type="project" value="UniProtKB-UniRule"/>
</dbReference>
<keyword evidence="2 6" id="KW-0698">rRNA processing</keyword>
<dbReference type="InterPro" id="IPR014777">
    <property type="entry name" value="4pyrrole_Mease_sub1"/>
</dbReference>
<comment type="caution">
    <text evidence="8">The sequence shown here is derived from an EMBL/GenBank/DDBJ whole genome shotgun (WGS) entry which is preliminary data.</text>
</comment>
<dbReference type="Pfam" id="PF00590">
    <property type="entry name" value="TP_methylase"/>
    <property type="match status" value="1"/>
</dbReference>
<reference evidence="8 9" key="1">
    <citation type="submission" date="2020-06" db="EMBL/GenBank/DDBJ databases">
        <title>Dysbiosis in marine aquaculture revealed through microbiome analysis: reverse ecology for environmental sustainability.</title>
        <authorList>
            <person name="Haro-Moreno J.M."/>
            <person name="Coutinho F.H."/>
            <person name="Zaragoza-Solas A."/>
            <person name="Picazo A."/>
            <person name="Almagro-Moreno S."/>
            <person name="Lopez-Perez M."/>
        </authorList>
    </citation>
    <scope>NUCLEOTIDE SEQUENCE [LARGE SCALE GENOMIC DNA]</scope>
    <source>
        <strain evidence="8">MCMED-G41</strain>
    </source>
</reference>
<evidence type="ECO:0000256" key="4">
    <source>
        <dbReference type="ARBA" id="ARBA00022679"/>
    </source>
</evidence>
<dbReference type="InterPro" id="IPR014776">
    <property type="entry name" value="4pyrrole_Mease_sub2"/>
</dbReference>
<dbReference type="InterPro" id="IPR000878">
    <property type="entry name" value="4pyrrol_Mease"/>
</dbReference>
<comment type="similarity">
    <text evidence="6">Belongs to the methyltransferase superfamily. RsmI family.</text>
</comment>
<dbReference type="AlphaFoldDB" id="A0A838XZJ7"/>
<sequence length="273" mass="30859">MLYLICTPIGNLNDLSVRSINTLKEVNNIFAEDTRVSSKLLNHFDIKKNTVPFHEHNEKKISDKIISLIKNGQTVAILSDAGAPLICDPGYPLIQRCIKNSIPFTVIPGPSSVINSLLLSGLPVDKFFFNGFLPKQNVAKKEIALKVKNNNVTHIFFESAKRIKKTIEIFSEVLSPNTSIAICREITKRHESIYRGTLEEIMHLIKNKKIKFLGEFVLLLNSRSSHINNTKLDEKFCRPFLDYLSPADASKLIAKITSCSKKEVYKFLLEISK</sequence>
<dbReference type="HAMAP" id="MF_01877">
    <property type="entry name" value="16SrRNA_methyltr_I"/>
    <property type="match status" value="1"/>
</dbReference>
<keyword evidence="1 6" id="KW-0963">Cytoplasm</keyword>
<evidence type="ECO:0000256" key="6">
    <source>
        <dbReference type="HAMAP-Rule" id="MF_01877"/>
    </source>
</evidence>
<dbReference type="EMBL" id="JACETL010000022">
    <property type="protein sequence ID" value="MBA4692600.1"/>
    <property type="molecule type" value="Genomic_DNA"/>
</dbReference>
<dbReference type="PIRSF" id="PIRSF005917">
    <property type="entry name" value="MTase_YraL"/>
    <property type="match status" value="1"/>
</dbReference>
<dbReference type="EC" id="2.1.1.198" evidence="6"/>
<dbReference type="InterPro" id="IPR008189">
    <property type="entry name" value="rRNA_ssu_MeTfrase_I"/>
</dbReference>
<proteinExistence type="inferred from homology"/>
<dbReference type="CDD" id="cd11648">
    <property type="entry name" value="RsmI"/>
    <property type="match status" value="1"/>
</dbReference>
<keyword evidence="4 6" id="KW-0808">Transferase</keyword>
<evidence type="ECO:0000259" key="7">
    <source>
        <dbReference type="Pfam" id="PF00590"/>
    </source>
</evidence>
<evidence type="ECO:0000256" key="3">
    <source>
        <dbReference type="ARBA" id="ARBA00022603"/>
    </source>
</evidence>
<comment type="catalytic activity">
    <reaction evidence="6">
        <text>cytidine(1402) in 16S rRNA + S-adenosyl-L-methionine = 2'-O-methylcytidine(1402) in 16S rRNA + S-adenosyl-L-homocysteine + H(+)</text>
        <dbReference type="Rhea" id="RHEA:42924"/>
        <dbReference type="Rhea" id="RHEA-COMP:10285"/>
        <dbReference type="Rhea" id="RHEA-COMP:10286"/>
        <dbReference type="ChEBI" id="CHEBI:15378"/>
        <dbReference type="ChEBI" id="CHEBI:57856"/>
        <dbReference type="ChEBI" id="CHEBI:59789"/>
        <dbReference type="ChEBI" id="CHEBI:74495"/>
        <dbReference type="ChEBI" id="CHEBI:82748"/>
        <dbReference type="EC" id="2.1.1.198"/>
    </reaction>
</comment>
<evidence type="ECO:0000256" key="5">
    <source>
        <dbReference type="ARBA" id="ARBA00022691"/>
    </source>
</evidence>
<gene>
    <name evidence="6 8" type="primary">rsmI</name>
    <name evidence="8" type="ORF">H2072_02500</name>
</gene>
<dbReference type="Gene3D" id="3.40.1010.10">
    <property type="entry name" value="Cobalt-precorrin-4 Transmethylase, Domain 1"/>
    <property type="match status" value="1"/>
</dbReference>
<keyword evidence="3 6" id="KW-0489">Methyltransferase</keyword>
<evidence type="ECO:0000256" key="2">
    <source>
        <dbReference type="ARBA" id="ARBA00022552"/>
    </source>
</evidence>
<accession>A0A838XZJ7</accession>
<dbReference type="InterPro" id="IPR018063">
    <property type="entry name" value="SAM_MeTrfase_RsmI_CS"/>
</dbReference>
<evidence type="ECO:0000313" key="8">
    <source>
        <dbReference type="EMBL" id="MBA4692600.1"/>
    </source>
</evidence>
<keyword evidence="5 6" id="KW-0949">S-adenosyl-L-methionine</keyword>
<dbReference type="InterPro" id="IPR035996">
    <property type="entry name" value="4pyrrol_Methylase_sf"/>
</dbReference>
<dbReference type="PANTHER" id="PTHR46111">
    <property type="entry name" value="RIBOSOMAL RNA SMALL SUBUNIT METHYLTRANSFERASE I"/>
    <property type="match status" value="1"/>
</dbReference>
<evidence type="ECO:0000313" key="9">
    <source>
        <dbReference type="Proteomes" id="UP000551848"/>
    </source>
</evidence>